<dbReference type="InterPro" id="IPR001841">
    <property type="entry name" value="Znf_RING"/>
</dbReference>
<feature type="region of interest" description="Disordered" evidence="2">
    <location>
        <begin position="200"/>
        <end position="237"/>
    </location>
</feature>
<sequence>MADDEIGFFAVQFKTDCPHILEHVNEDLPDYVNINASCQSCGLVGENWLCLKCFSVHCSRYKNACHQVHAMDSGHHIGKSFGDLSIWCNLCDSYIKSPMLRGISDLVYEAKFDNRDPALASQGAAATTFDEIIRQQHAPASRRIEGHTDLSTLIRDAVAAASLNANEPATRPASEEELSLVKEELWSHTDTVLLSAEAAREAAGRVKEQNEEPQEAKKEEDSEGSGAAAAAAASSSSSSAAAAASPEGVEKVDEIICPICCESFALGERTARLPCPCVVPFHMSCLRRWLQAKAGCPTCRAELSDLLQAAKDTAAAGKGEESTAEVGGKEEGS</sequence>
<feature type="domain" description="UBP-type" evidence="4">
    <location>
        <begin position="15"/>
        <end position="114"/>
    </location>
</feature>
<evidence type="ECO:0000256" key="1">
    <source>
        <dbReference type="PROSITE-ProRule" id="PRU00502"/>
    </source>
</evidence>
<keyword evidence="1" id="KW-0863">Zinc-finger</keyword>
<evidence type="ECO:0000259" key="4">
    <source>
        <dbReference type="PROSITE" id="PS50271"/>
    </source>
</evidence>
<dbReference type="SMART" id="SM00290">
    <property type="entry name" value="ZnF_UBP"/>
    <property type="match status" value="1"/>
</dbReference>
<dbReference type="PANTHER" id="PTHR47665">
    <property type="entry name" value="HISTONE DEACETYLASE-LIKE PROTEIN"/>
    <property type="match status" value="1"/>
</dbReference>
<feature type="domain" description="RING-type" evidence="3">
    <location>
        <begin position="257"/>
        <end position="300"/>
    </location>
</feature>
<dbReference type="GO" id="GO:0008270">
    <property type="term" value="F:zinc ion binding"/>
    <property type="evidence" value="ECO:0007669"/>
    <property type="project" value="UniProtKB-KW"/>
</dbReference>
<dbReference type="InterPro" id="IPR001607">
    <property type="entry name" value="Znf_UBP"/>
</dbReference>
<dbReference type="EMBL" id="CDMZ01000011">
    <property type="protein sequence ID" value="CEM04422.1"/>
    <property type="molecule type" value="Genomic_DNA"/>
</dbReference>
<feature type="compositionally biased region" description="Low complexity" evidence="2">
    <location>
        <begin position="227"/>
        <end position="237"/>
    </location>
</feature>
<dbReference type="VEuPathDB" id="CryptoDB:Cvel_2541"/>
<evidence type="ECO:0008006" key="6">
    <source>
        <dbReference type="Google" id="ProtNLM"/>
    </source>
</evidence>
<protein>
    <recommendedName>
        <fullName evidence="6">RING-type domain-containing protein</fullName>
    </recommendedName>
</protein>
<keyword evidence="1" id="KW-0862">Zinc</keyword>
<feature type="compositionally biased region" description="Basic and acidic residues" evidence="2">
    <location>
        <begin position="200"/>
        <end position="220"/>
    </location>
</feature>
<organism evidence="5">
    <name type="scientific">Chromera velia CCMP2878</name>
    <dbReference type="NCBI Taxonomy" id="1169474"/>
    <lineage>
        <taxon>Eukaryota</taxon>
        <taxon>Sar</taxon>
        <taxon>Alveolata</taxon>
        <taxon>Colpodellida</taxon>
        <taxon>Chromeraceae</taxon>
        <taxon>Chromera</taxon>
    </lineage>
</organism>
<gene>
    <name evidence="5" type="ORF">Cvel_2541</name>
</gene>
<proteinExistence type="predicted"/>
<name>A0A0G4EYI6_9ALVE</name>
<dbReference type="Pfam" id="PF02148">
    <property type="entry name" value="zf-UBP"/>
    <property type="match status" value="1"/>
</dbReference>
<keyword evidence="1" id="KW-0479">Metal-binding</keyword>
<evidence type="ECO:0000259" key="3">
    <source>
        <dbReference type="PROSITE" id="PS50089"/>
    </source>
</evidence>
<dbReference type="PROSITE" id="PS50271">
    <property type="entry name" value="ZF_UBP"/>
    <property type="match status" value="1"/>
</dbReference>
<dbReference type="PANTHER" id="PTHR47665:SF1">
    <property type="entry name" value="HISTONE DEACETYLASE-LIKE PROTEIN"/>
    <property type="match status" value="1"/>
</dbReference>
<dbReference type="Pfam" id="PF13639">
    <property type="entry name" value="zf-RING_2"/>
    <property type="match status" value="1"/>
</dbReference>
<dbReference type="InterPro" id="IPR013083">
    <property type="entry name" value="Znf_RING/FYVE/PHD"/>
</dbReference>
<dbReference type="Gene3D" id="3.30.40.10">
    <property type="entry name" value="Zinc/RING finger domain, C3HC4 (zinc finger)"/>
    <property type="match status" value="2"/>
</dbReference>
<dbReference type="AlphaFoldDB" id="A0A0G4EYI6"/>
<evidence type="ECO:0000256" key="2">
    <source>
        <dbReference type="SAM" id="MobiDB-lite"/>
    </source>
</evidence>
<reference evidence="5" key="1">
    <citation type="submission" date="2014-11" db="EMBL/GenBank/DDBJ databases">
        <authorList>
            <person name="Otto D Thomas"/>
            <person name="Naeem Raeece"/>
        </authorList>
    </citation>
    <scope>NUCLEOTIDE SEQUENCE</scope>
</reference>
<feature type="region of interest" description="Disordered" evidence="2">
    <location>
        <begin position="313"/>
        <end position="333"/>
    </location>
</feature>
<accession>A0A0G4EYI6</accession>
<dbReference type="PROSITE" id="PS50089">
    <property type="entry name" value="ZF_RING_2"/>
    <property type="match status" value="1"/>
</dbReference>
<dbReference type="SUPFAM" id="SSF57850">
    <property type="entry name" value="RING/U-box"/>
    <property type="match status" value="2"/>
</dbReference>
<evidence type="ECO:0000313" key="5">
    <source>
        <dbReference type="EMBL" id="CEM04422.1"/>
    </source>
</evidence>